<protein>
    <recommendedName>
        <fullName evidence="8">Cell division protein FtsB</fullName>
    </recommendedName>
</protein>
<keyword evidence="3 8" id="KW-0812">Transmembrane</keyword>
<dbReference type="GO" id="GO:0005886">
    <property type="term" value="C:plasma membrane"/>
    <property type="evidence" value="ECO:0007669"/>
    <property type="project" value="UniProtKB-SubCell"/>
</dbReference>
<reference evidence="10 13" key="3">
    <citation type="journal article" date="2017" name="Nat. Microbiol.">
        <title>Natural product diversity associated with the nematode symbionts Photorhabdus and Xenorhabdus.</title>
        <authorList>
            <person name="Tobias N.J."/>
            <person name="Wolff H."/>
            <person name="Djahanschiri B."/>
            <person name="Grundmann F."/>
            <person name="Kronenwerth M."/>
            <person name="Shi Y.M."/>
            <person name="Simonyi S."/>
            <person name="Grun P."/>
            <person name="Shapiro-Ilan D."/>
            <person name="Pidot S.J."/>
            <person name="Stinear T.P."/>
            <person name="Ebersberger I."/>
            <person name="Bode H.B."/>
        </authorList>
    </citation>
    <scope>NUCLEOTIDE SEQUENCE [LARGE SCALE GENOMIC DNA]</scope>
    <source>
        <strain evidence="10 13">DSM 17908</strain>
    </source>
</reference>
<feature type="transmembrane region" description="Helical" evidence="9">
    <location>
        <begin position="27"/>
        <end position="45"/>
    </location>
</feature>
<dbReference type="GO" id="GO:0030428">
    <property type="term" value="C:cell septum"/>
    <property type="evidence" value="ECO:0007669"/>
    <property type="project" value="TreeGrafter"/>
</dbReference>
<dbReference type="Proteomes" id="UP000224607">
    <property type="component" value="Unassembled WGS sequence"/>
</dbReference>
<dbReference type="STRING" id="351675.SAMN05421680_12726"/>
<keyword evidence="5" id="KW-0175">Coiled coil</keyword>
<comment type="subunit">
    <text evidence="8">Part of a complex composed of FtsB, FtsL and FtsQ.</text>
</comment>
<dbReference type="HAMAP" id="MF_00599">
    <property type="entry name" value="FtsB"/>
    <property type="match status" value="1"/>
</dbReference>
<evidence type="ECO:0000256" key="9">
    <source>
        <dbReference type="SAM" id="Phobius"/>
    </source>
</evidence>
<dbReference type="InterPro" id="IPR023081">
    <property type="entry name" value="Cell_div_FtsB"/>
</dbReference>
<evidence type="ECO:0000256" key="5">
    <source>
        <dbReference type="ARBA" id="ARBA00023054"/>
    </source>
</evidence>
<accession>A0A1I3WKL7</accession>
<dbReference type="GO" id="GO:0032153">
    <property type="term" value="C:cell division site"/>
    <property type="evidence" value="ECO:0007669"/>
    <property type="project" value="UniProtKB-UniRule"/>
</dbReference>
<evidence type="ECO:0000256" key="3">
    <source>
        <dbReference type="ARBA" id="ARBA00022692"/>
    </source>
</evidence>
<dbReference type="AlphaFoldDB" id="A0A1I3WKL7"/>
<keyword evidence="4 8" id="KW-1133">Transmembrane helix</keyword>
<proteinExistence type="inferred from homology"/>
<feature type="topological domain" description="Periplasmic" evidence="8">
    <location>
        <begin position="45"/>
        <end position="128"/>
    </location>
</feature>
<dbReference type="NCBIfam" id="NF002058">
    <property type="entry name" value="PRK00888.1"/>
    <property type="match status" value="1"/>
</dbReference>
<keyword evidence="2 8" id="KW-0132">Cell division</keyword>
<gene>
    <name evidence="8" type="primary">ftsB</name>
    <name evidence="11" type="ORF">SAMN05421680_12726</name>
    <name evidence="10" type="ORF">Xmau_03230</name>
</gene>
<feature type="topological domain" description="Cytoplasmic" evidence="8">
    <location>
        <begin position="1"/>
        <end position="26"/>
    </location>
</feature>
<keyword evidence="6 8" id="KW-0472">Membrane</keyword>
<evidence type="ECO:0000313" key="12">
    <source>
        <dbReference type="Proteomes" id="UP000198919"/>
    </source>
</evidence>
<dbReference type="InterPro" id="IPR007060">
    <property type="entry name" value="FtsL/DivIC"/>
</dbReference>
<evidence type="ECO:0000256" key="6">
    <source>
        <dbReference type="ARBA" id="ARBA00023136"/>
    </source>
</evidence>
<reference evidence="11" key="2">
    <citation type="submission" date="2016-10" db="EMBL/GenBank/DDBJ databases">
        <authorList>
            <person name="de Groot N.N."/>
        </authorList>
    </citation>
    <scope>NUCLEOTIDE SEQUENCE [LARGE SCALE GENOMIC DNA]</scope>
    <source>
        <strain evidence="11">DSM 17908</strain>
    </source>
</reference>
<dbReference type="Proteomes" id="UP000198919">
    <property type="component" value="Unassembled WGS sequence"/>
</dbReference>
<sequence length="128" mass="14626">MSGDREWRHAFSCGMISGFSGGEMGKLTLLLLVLLGWLQYSLWFGKNGIHDYVRVKSEVDKQEIDHLKLQARNDQLFAEIKDLKGGQEAIEERARNELGMIKPEESFYRMVPDASKQNAQQPLNQSEP</sequence>
<keyword evidence="13" id="KW-1185">Reference proteome</keyword>
<keyword evidence="8" id="KW-0997">Cell inner membrane</keyword>
<keyword evidence="1 8" id="KW-1003">Cell membrane</keyword>
<dbReference type="PANTHER" id="PTHR37485">
    <property type="entry name" value="CELL DIVISION PROTEIN FTSB"/>
    <property type="match status" value="1"/>
</dbReference>
<keyword evidence="7 8" id="KW-0131">Cell cycle</keyword>
<evidence type="ECO:0000256" key="1">
    <source>
        <dbReference type="ARBA" id="ARBA00022475"/>
    </source>
</evidence>
<evidence type="ECO:0000256" key="4">
    <source>
        <dbReference type="ARBA" id="ARBA00022989"/>
    </source>
</evidence>
<comment type="subcellular location">
    <subcellularLocation>
        <location evidence="8">Cell inner membrane</location>
        <topology evidence="8">Single-pass type II membrane protein</topology>
    </subcellularLocation>
    <text evidence="8">Localizes to the division septum.</text>
</comment>
<dbReference type="EMBL" id="NITY01000013">
    <property type="protein sequence ID" value="PHM39061.1"/>
    <property type="molecule type" value="Genomic_DNA"/>
</dbReference>
<comment type="function">
    <text evidence="8">Essential cell division protein. May link together the upstream cell division proteins, which are predominantly cytoplasmic, with the downstream cell division proteins, which are predominantly periplasmic.</text>
</comment>
<reference evidence="12" key="1">
    <citation type="submission" date="2016-10" db="EMBL/GenBank/DDBJ databases">
        <authorList>
            <person name="Varghese N."/>
            <person name="Submissions S."/>
        </authorList>
    </citation>
    <scope>NUCLEOTIDE SEQUENCE [LARGE SCALE GENOMIC DNA]</scope>
    <source>
        <strain evidence="12">DSM 17908</strain>
    </source>
</reference>
<dbReference type="Pfam" id="PF04977">
    <property type="entry name" value="DivIC"/>
    <property type="match status" value="1"/>
</dbReference>
<name>A0A1I3WKL7_9GAMM</name>
<comment type="similarity">
    <text evidence="8">Belongs to the FtsB family.</text>
</comment>
<evidence type="ECO:0000256" key="8">
    <source>
        <dbReference type="HAMAP-Rule" id="MF_00599"/>
    </source>
</evidence>
<evidence type="ECO:0000313" key="13">
    <source>
        <dbReference type="Proteomes" id="UP000224607"/>
    </source>
</evidence>
<dbReference type="GO" id="GO:0043093">
    <property type="term" value="P:FtsZ-dependent cytokinesis"/>
    <property type="evidence" value="ECO:0007669"/>
    <property type="project" value="UniProtKB-UniRule"/>
</dbReference>
<dbReference type="EMBL" id="FORG01000027">
    <property type="protein sequence ID" value="SFK07703.1"/>
    <property type="molecule type" value="Genomic_DNA"/>
</dbReference>
<organism evidence="11 12">
    <name type="scientific">Xenorhabdus mauleonii</name>
    <dbReference type="NCBI Taxonomy" id="351675"/>
    <lineage>
        <taxon>Bacteria</taxon>
        <taxon>Pseudomonadati</taxon>
        <taxon>Pseudomonadota</taxon>
        <taxon>Gammaproteobacteria</taxon>
        <taxon>Enterobacterales</taxon>
        <taxon>Morganellaceae</taxon>
        <taxon>Xenorhabdus</taxon>
    </lineage>
</organism>
<evidence type="ECO:0000256" key="2">
    <source>
        <dbReference type="ARBA" id="ARBA00022618"/>
    </source>
</evidence>
<evidence type="ECO:0000256" key="7">
    <source>
        <dbReference type="ARBA" id="ARBA00023306"/>
    </source>
</evidence>
<dbReference type="Gene3D" id="1.20.5.400">
    <property type="match status" value="1"/>
</dbReference>
<evidence type="ECO:0000313" key="10">
    <source>
        <dbReference type="EMBL" id="PHM39061.1"/>
    </source>
</evidence>
<dbReference type="PANTHER" id="PTHR37485:SF1">
    <property type="entry name" value="CELL DIVISION PROTEIN FTSB"/>
    <property type="match status" value="1"/>
</dbReference>
<evidence type="ECO:0000313" key="11">
    <source>
        <dbReference type="EMBL" id="SFK07703.1"/>
    </source>
</evidence>